<evidence type="ECO:0000313" key="2">
    <source>
        <dbReference type="Proteomes" id="UP000249547"/>
    </source>
</evidence>
<proteinExistence type="predicted"/>
<protein>
    <recommendedName>
        <fullName evidence="3">ABC transporter ATPase</fullName>
    </recommendedName>
</protein>
<organism evidence="1 2">
    <name type="scientific">Chitinophaga skermanii</name>
    <dbReference type="NCBI Taxonomy" id="331697"/>
    <lineage>
        <taxon>Bacteria</taxon>
        <taxon>Pseudomonadati</taxon>
        <taxon>Bacteroidota</taxon>
        <taxon>Chitinophagia</taxon>
        <taxon>Chitinophagales</taxon>
        <taxon>Chitinophagaceae</taxon>
        <taxon>Chitinophaga</taxon>
    </lineage>
</organism>
<accession>A0A327QL51</accession>
<dbReference type="AlphaFoldDB" id="A0A327QL51"/>
<comment type="caution">
    <text evidence="1">The sequence shown here is derived from an EMBL/GenBank/DDBJ whole genome shotgun (WGS) entry which is preliminary data.</text>
</comment>
<evidence type="ECO:0000313" key="1">
    <source>
        <dbReference type="EMBL" id="RAJ05269.1"/>
    </source>
</evidence>
<name>A0A327QL51_9BACT</name>
<dbReference type="OrthoDB" id="978691at2"/>
<gene>
    <name evidence="1" type="ORF">LX64_02424</name>
</gene>
<keyword evidence="2" id="KW-1185">Reference proteome</keyword>
<dbReference type="EMBL" id="QLLL01000004">
    <property type="protein sequence ID" value="RAJ05269.1"/>
    <property type="molecule type" value="Genomic_DNA"/>
</dbReference>
<evidence type="ECO:0008006" key="3">
    <source>
        <dbReference type="Google" id="ProtNLM"/>
    </source>
</evidence>
<dbReference type="Proteomes" id="UP000249547">
    <property type="component" value="Unassembled WGS sequence"/>
</dbReference>
<sequence length="170" mass="19442">MDTNVLDILPKDFAPSSRVWIYQANRPFFEKEAIEINEQLDQFVQQWNAHGEGVKGWGQLLFNQVIVLIADETHTVVSGCSTDSSVRIIKSIEKQYNVNMFDRLLLGFIVKEKVQLLPLAQVNYALEKGYITEDTLYLNNTVLTLGDLKENWLIPVKQSWLKAKITSLQG</sequence>
<reference evidence="1 2" key="1">
    <citation type="submission" date="2018-06" db="EMBL/GenBank/DDBJ databases">
        <title>Genomic Encyclopedia of Archaeal and Bacterial Type Strains, Phase II (KMG-II): from individual species to whole genera.</title>
        <authorList>
            <person name="Goeker M."/>
        </authorList>
    </citation>
    <scope>NUCLEOTIDE SEQUENCE [LARGE SCALE GENOMIC DNA]</scope>
    <source>
        <strain evidence="1 2">DSM 23857</strain>
    </source>
</reference>
<dbReference type="RefSeq" id="WP_111597875.1">
    <property type="nucleotide sequence ID" value="NZ_QLLL01000004.1"/>
</dbReference>